<organism evidence="1 2">
    <name type="scientific">Portunus trituberculatus</name>
    <name type="common">Swimming crab</name>
    <name type="synonym">Neptunus trituberculatus</name>
    <dbReference type="NCBI Taxonomy" id="210409"/>
    <lineage>
        <taxon>Eukaryota</taxon>
        <taxon>Metazoa</taxon>
        <taxon>Ecdysozoa</taxon>
        <taxon>Arthropoda</taxon>
        <taxon>Crustacea</taxon>
        <taxon>Multicrustacea</taxon>
        <taxon>Malacostraca</taxon>
        <taxon>Eumalacostraca</taxon>
        <taxon>Eucarida</taxon>
        <taxon>Decapoda</taxon>
        <taxon>Pleocyemata</taxon>
        <taxon>Brachyura</taxon>
        <taxon>Eubrachyura</taxon>
        <taxon>Portunoidea</taxon>
        <taxon>Portunidae</taxon>
        <taxon>Portuninae</taxon>
        <taxon>Portunus</taxon>
    </lineage>
</organism>
<dbReference type="Proteomes" id="UP000324222">
    <property type="component" value="Unassembled WGS sequence"/>
</dbReference>
<proteinExistence type="predicted"/>
<protein>
    <submittedName>
        <fullName evidence="1">Uncharacterized protein</fullName>
    </submittedName>
</protein>
<reference evidence="1 2" key="1">
    <citation type="submission" date="2019-05" db="EMBL/GenBank/DDBJ databases">
        <title>Another draft genome of Portunus trituberculatus and its Hox gene families provides insights of decapod evolution.</title>
        <authorList>
            <person name="Jeong J.-H."/>
            <person name="Song I."/>
            <person name="Kim S."/>
            <person name="Choi T."/>
            <person name="Kim D."/>
            <person name="Ryu S."/>
            <person name="Kim W."/>
        </authorList>
    </citation>
    <scope>NUCLEOTIDE SEQUENCE [LARGE SCALE GENOMIC DNA]</scope>
    <source>
        <tissue evidence="1">Muscle</tissue>
    </source>
</reference>
<evidence type="ECO:0000313" key="2">
    <source>
        <dbReference type="Proteomes" id="UP000324222"/>
    </source>
</evidence>
<evidence type="ECO:0000313" key="1">
    <source>
        <dbReference type="EMBL" id="MPC09182.1"/>
    </source>
</evidence>
<gene>
    <name evidence="1" type="ORF">E2C01_001784</name>
</gene>
<accession>A0A5B7CHK0</accession>
<comment type="caution">
    <text evidence="1">The sequence shown here is derived from an EMBL/GenBank/DDBJ whole genome shotgun (WGS) entry which is preliminary data.</text>
</comment>
<dbReference type="AlphaFoldDB" id="A0A5B7CHK0"/>
<keyword evidence="2" id="KW-1185">Reference proteome</keyword>
<dbReference type="EMBL" id="VSRR010000058">
    <property type="protein sequence ID" value="MPC09182.1"/>
    <property type="molecule type" value="Genomic_DNA"/>
</dbReference>
<name>A0A5B7CHK0_PORTR</name>
<sequence>MFSGLAEGRMTVEGTQPSAAGLLDVAARFNLGRSVFRKPSKKFFFSFGGLEGASSLSRELSFLMGMYEGIPVALLETGGAGGGGGGLLLALG</sequence>